<dbReference type="AlphaFoldDB" id="A0ABD0L7V2"/>
<reference evidence="2 3" key="1">
    <citation type="journal article" date="2023" name="Sci. Data">
        <title>Genome assembly of the Korean intertidal mud-creeper Batillaria attramentaria.</title>
        <authorList>
            <person name="Patra A.K."/>
            <person name="Ho P.T."/>
            <person name="Jun S."/>
            <person name="Lee S.J."/>
            <person name="Kim Y."/>
            <person name="Won Y.J."/>
        </authorList>
    </citation>
    <scope>NUCLEOTIDE SEQUENCE [LARGE SCALE GENOMIC DNA]</scope>
    <source>
        <strain evidence="2">Wonlab-2016</strain>
    </source>
</reference>
<evidence type="ECO:0000256" key="1">
    <source>
        <dbReference type="SAM" id="MobiDB-lite"/>
    </source>
</evidence>
<protein>
    <submittedName>
        <fullName evidence="2">Uncharacterized protein</fullName>
    </submittedName>
</protein>
<dbReference type="EMBL" id="JACVVK020000073">
    <property type="protein sequence ID" value="KAK7495626.1"/>
    <property type="molecule type" value="Genomic_DNA"/>
</dbReference>
<organism evidence="2 3">
    <name type="scientific">Batillaria attramentaria</name>
    <dbReference type="NCBI Taxonomy" id="370345"/>
    <lineage>
        <taxon>Eukaryota</taxon>
        <taxon>Metazoa</taxon>
        <taxon>Spiralia</taxon>
        <taxon>Lophotrochozoa</taxon>
        <taxon>Mollusca</taxon>
        <taxon>Gastropoda</taxon>
        <taxon>Caenogastropoda</taxon>
        <taxon>Sorbeoconcha</taxon>
        <taxon>Cerithioidea</taxon>
        <taxon>Batillariidae</taxon>
        <taxon>Batillaria</taxon>
    </lineage>
</organism>
<feature type="compositionally biased region" description="Polar residues" evidence="1">
    <location>
        <begin position="24"/>
        <end position="37"/>
    </location>
</feature>
<sequence length="96" mass="9939">MAIGTSPLQTLDGIGSGEGDKLGSSFTTGSLTQNGTVALSVGRRQKSSTPENVRPRPSLDSCGAWCGGHTLHVAVDLPSTTLYKHAIPLPSYTVTQ</sequence>
<feature type="region of interest" description="Disordered" evidence="1">
    <location>
        <begin position="1"/>
        <end position="58"/>
    </location>
</feature>
<feature type="non-terminal residue" evidence="2">
    <location>
        <position position="96"/>
    </location>
</feature>
<accession>A0ABD0L7V2</accession>
<name>A0ABD0L7V2_9CAEN</name>
<keyword evidence="3" id="KW-1185">Reference proteome</keyword>
<comment type="caution">
    <text evidence="2">The sequence shown here is derived from an EMBL/GenBank/DDBJ whole genome shotgun (WGS) entry which is preliminary data.</text>
</comment>
<proteinExistence type="predicted"/>
<evidence type="ECO:0000313" key="3">
    <source>
        <dbReference type="Proteomes" id="UP001519460"/>
    </source>
</evidence>
<evidence type="ECO:0000313" key="2">
    <source>
        <dbReference type="EMBL" id="KAK7495626.1"/>
    </source>
</evidence>
<dbReference type="Proteomes" id="UP001519460">
    <property type="component" value="Unassembled WGS sequence"/>
</dbReference>
<gene>
    <name evidence="2" type="ORF">BaRGS_00013073</name>
</gene>